<dbReference type="Pfam" id="PF13668">
    <property type="entry name" value="Ferritin_2"/>
    <property type="match status" value="1"/>
</dbReference>
<dbReference type="EMBL" id="KZ613786">
    <property type="protein sequence ID" value="PMD61075.1"/>
    <property type="molecule type" value="Genomic_DNA"/>
</dbReference>
<name>A0A2J6TDG2_9HELO</name>
<feature type="chain" id="PRO_5014433240" evidence="1">
    <location>
        <begin position="17"/>
        <end position="344"/>
    </location>
</feature>
<keyword evidence="1" id="KW-0732">Signal</keyword>
<dbReference type="AlphaFoldDB" id="A0A2J6TDG2"/>
<accession>A0A2J6TDG2</accession>
<evidence type="ECO:0000313" key="2">
    <source>
        <dbReference type="EMBL" id="PMD61075.1"/>
    </source>
</evidence>
<dbReference type="GeneID" id="36590964"/>
<gene>
    <name evidence="2" type="ORF">K444DRAFT_628165</name>
</gene>
<evidence type="ECO:0000313" key="3">
    <source>
        <dbReference type="Proteomes" id="UP000235371"/>
    </source>
</evidence>
<dbReference type="Proteomes" id="UP000235371">
    <property type="component" value="Unassembled WGS sequence"/>
</dbReference>
<keyword evidence="3" id="KW-1185">Reference proteome</keyword>
<reference evidence="2 3" key="1">
    <citation type="submission" date="2016-04" db="EMBL/GenBank/DDBJ databases">
        <title>A degradative enzymes factory behind the ericoid mycorrhizal symbiosis.</title>
        <authorList>
            <consortium name="DOE Joint Genome Institute"/>
            <person name="Martino E."/>
            <person name="Morin E."/>
            <person name="Grelet G."/>
            <person name="Kuo A."/>
            <person name="Kohler A."/>
            <person name="Daghino S."/>
            <person name="Barry K."/>
            <person name="Choi C."/>
            <person name="Cichocki N."/>
            <person name="Clum A."/>
            <person name="Copeland A."/>
            <person name="Hainaut M."/>
            <person name="Haridas S."/>
            <person name="Labutti K."/>
            <person name="Lindquist E."/>
            <person name="Lipzen A."/>
            <person name="Khouja H.-R."/>
            <person name="Murat C."/>
            <person name="Ohm R."/>
            <person name="Olson A."/>
            <person name="Spatafora J."/>
            <person name="Veneault-Fourrey C."/>
            <person name="Henrissat B."/>
            <person name="Grigoriev I."/>
            <person name="Martin F."/>
            <person name="Perotto S."/>
        </authorList>
    </citation>
    <scope>NUCLEOTIDE SEQUENCE [LARGE SCALE GENOMIC DNA]</scope>
    <source>
        <strain evidence="2 3">E</strain>
    </source>
</reference>
<dbReference type="InParanoid" id="A0A2J6TDG2"/>
<proteinExistence type="predicted"/>
<dbReference type="RefSeq" id="XP_024737979.1">
    <property type="nucleotide sequence ID" value="XM_024882887.1"/>
</dbReference>
<dbReference type="OrthoDB" id="5293813at2759"/>
<feature type="signal peptide" evidence="1">
    <location>
        <begin position="1"/>
        <end position="16"/>
    </location>
</feature>
<protein>
    <submittedName>
        <fullName evidence="2">Putative sexual development protein</fullName>
    </submittedName>
</protein>
<sequence>MRSSSLLLASAGLAAAAPFSYPLANGFPNLNSTEMEQVYKLAGGTPPNGALPSSLKPNGVQALQLIAANELFEVAFFTELVHNITSKVRGYSDGNHKYIIDTLTSVINQEEVHVLAANGVLASANKTTIQPCQYDFPVSDFRSAIALAQTFTDVVLGVLPAAQGLFAADGGDEAALVPIVGSIIGQEGQQSGYYRFLQKKVASAAPLLTGGAPQFAYTAISQFIVPGSCPNIEVIGLKAFPALTLESTPRANNSVQTFSVSGAVSAANATLVYISGQNLPVSVRVSNVTMAGNKTTFAASFPYQSGFDRGLTLGALVAGANKRFNSTADVAASTLFGPALIEVD</sequence>
<organism evidence="2 3">
    <name type="scientific">Hyaloscypha bicolor E</name>
    <dbReference type="NCBI Taxonomy" id="1095630"/>
    <lineage>
        <taxon>Eukaryota</taxon>
        <taxon>Fungi</taxon>
        <taxon>Dikarya</taxon>
        <taxon>Ascomycota</taxon>
        <taxon>Pezizomycotina</taxon>
        <taxon>Leotiomycetes</taxon>
        <taxon>Helotiales</taxon>
        <taxon>Hyaloscyphaceae</taxon>
        <taxon>Hyaloscypha</taxon>
        <taxon>Hyaloscypha bicolor</taxon>
    </lineage>
</organism>
<evidence type="ECO:0000256" key="1">
    <source>
        <dbReference type="SAM" id="SignalP"/>
    </source>
</evidence>